<name>A0A7C0X9R4_UNCW3</name>
<dbReference type="SUPFAM" id="SSF52540">
    <property type="entry name" value="P-loop containing nucleoside triphosphate hydrolases"/>
    <property type="match status" value="1"/>
</dbReference>
<dbReference type="InterPro" id="IPR027417">
    <property type="entry name" value="P-loop_NTPase"/>
</dbReference>
<dbReference type="InterPro" id="IPR038726">
    <property type="entry name" value="PDDEXK_AddAB-type"/>
</dbReference>
<dbReference type="AlphaFoldDB" id="A0A7C0X9R4"/>
<feature type="domain" description="PD-(D/E)XK endonuclease-like" evidence="1">
    <location>
        <begin position="132"/>
        <end position="401"/>
    </location>
</feature>
<dbReference type="Proteomes" id="UP000885931">
    <property type="component" value="Unassembled WGS sequence"/>
</dbReference>
<evidence type="ECO:0000259" key="1">
    <source>
        <dbReference type="Pfam" id="PF12705"/>
    </source>
</evidence>
<feature type="non-terminal residue" evidence="2">
    <location>
        <position position="1"/>
    </location>
</feature>
<dbReference type="Gene3D" id="3.40.50.300">
    <property type="entry name" value="P-loop containing nucleotide triphosphate hydrolases"/>
    <property type="match status" value="1"/>
</dbReference>
<sequence>ETRNIKFRRVFILDVNEGILPDVKKEDTILSDAVRRYLNLPSYKEREQISRYYFELLIRGSRESHIFYVESANRTRSRFVESLIWELQREAGKVELPNHREVFFRVDFSQDDPQPIPKDDDVLEYLRDFVYSPTSLDTYLRCPLSFYYRYVLHLREKEDIAGDLEYSEVGILIHSLLKEFFEEKRGKPLEITQRDYERMDRLIDDVFSRRYGENLRGIPYLFKIQTKKRMKDLLDYHRERMGGAVILDLEKEFTAELELPSGAKVKIQGKLDRIERRDGLIRIIDYKTGGSADTPNPGFVRDPMETWSKKLKSVQLPFYILLYSSETGTPIDTITSSLLLLGSERIEEKELYDGPYNPIFFGQLKDAITSLLDEILRKDAPFKATKYPEKYCGSCPYRVLCGRQWVPERSY</sequence>
<organism evidence="2">
    <name type="scientific">candidate division WOR-3 bacterium</name>
    <dbReference type="NCBI Taxonomy" id="2052148"/>
    <lineage>
        <taxon>Bacteria</taxon>
        <taxon>Bacteria division WOR-3</taxon>
    </lineage>
</organism>
<comment type="caution">
    <text evidence="2">The sequence shown here is derived from an EMBL/GenBank/DDBJ whole genome shotgun (WGS) entry which is preliminary data.</text>
</comment>
<dbReference type="Pfam" id="PF12705">
    <property type="entry name" value="PDDEXK_1"/>
    <property type="match status" value="1"/>
</dbReference>
<protein>
    <submittedName>
        <fullName evidence="2">PD-(D/E)XK nuclease family protein</fullName>
    </submittedName>
</protein>
<gene>
    <name evidence="2" type="ORF">ENG67_00055</name>
</gene>
<proteinExistence type="predicted"/>
<reference evidence="2" key="1">
    <citation type="journal article" date="2020" name="mSystems">
        <title>Genome- and Community-Level Interaction Insights into Carbon Utilization and Element Cycling Functions of Hydrothermarchaeota in Hydrothermal Sediment.</title>
        <authorList>
            <person name="Zhou Z."/>
            <person name="Liu Y."/>
            <person name="Xu W."/>
            <person name="Pan J."/>
            <person name="Luo Z.H."/>
            <person name="Li M."/>
        </authorList>
    </citation>
    <scope>NUCLEOTIDE SEQUENCE [LARGE SCALE GENOMIC DNA]</scope>
    <source>
        <strain evidence="2">HyVt-237</strain>
    </source>
</reference>
<accession>A0A7C0X9R4</accession>
<dbReference type="Gene3D" id="3.90.320.10">
    <property type="match status" value="1"/>
</dbReference>
<dbReference type="InterPro" id="IPR011604">
    <property type="entry name" value="PDDEXK-like_dom_sf"/>
</dbReference>
<dbReference type="EMBL" id="DRBW01000003">
    <property type="protein sequence ID" value="HDM89585.1"/>
    <property type="molecule type" value="Genomic_DNA"/>
</dbReference>
<evidence type="ECO:0000313" key="2">
    <source>
        <dbReference type="EMBL" id="HDM89585.1"/>
    </source>
</evidence>